<organism evidence="1 2">
    <name type="scientific">Opisthorchis viverrini</name>
    <name type="common">Southeast Asian liver fluke</name>
    <dbReference type="NCBI Taxonomy" id="6198"/>
    <lineage>
        <taxon>Eukaryota</taxon>
        <taxon>Metazoa</taxon>
        <taxon>Spiralia</taxon>
        <taxon>Lophotrochozoa</taxon>
        <taxon>Platyhelminthes</taxon>
        <taxon>Trematoda</taxon>
        <taxon>Digenea</taxon>
        <taxon>Opisthorchiida</taxon>
        <taxon>Opisthorchiata</taxon>
        <taxon>Opisthorchiidae</taxon>
        <taxon>Opisthorchis</taxon>
    </lineage>
</organism>
<dbReference type="EMBL" id="KV895780">
    <property type="protein sequence ID" value="OON17173.1"/>
    <property type="molecule type" value="Genomic_DNA"/>
</dbReference>
<dbReference type="Proteomes" id="UP000243686">
    <property type="component" value="Unassembled WGS sequence"/>
</dbReference>
<keyword evidence="2" id="KW-1185">Reference proteome</keyword>
<name>A0A1S8WSD1_OPIVI</name>
<gene>
    <name evidence="1" type="ORF">X801_06994</name>
</gene>
<protein>
    <submittedName>
        <fullName evidence="1">Uncharacterized protein</fullName>
    </submittedName>
</protein>
<reference evidence="1 2" key="1">
    <citation type="submission" date="2015-03" db="EMBL/GenBank/DDBJ databases">
        <title>Draft genome of the nematode, Opisthorchis viverrini.</title>
        <authorList>
            <person name="Mitreva M."/>
        </authorList>
    </citation>
    <scope>NUCLEOTIDE SEQUENCE [LARGE SCALE GENOMIC DNA]</scope>
    <source>
        <strain evidence="1">Khon Kaen</strain>
    </source>
</reference>
<proteinExistence type="predicted"/>
<sequence length="141" mass="15582">MTNVIASKAVIQELPRVEDDFVCIGGPGALVDVRSFGPSVPPTSGAPASVNVSSWIEGISGHHLLSCEGFPKNALHRLFNLAHSFRQAVLKNKPLDDICRGKRVYEYKVSSQDVLASPPTNRFKNFHWPFNRVMLSKSEHI</sequence>
<dbReference type="AlphaFoldDB" id="A0A1S8WSD1"/>
<evidence type="ECO:0000313" key="1">
    <source>
        <dbReference type="EMBL" id="OON17173.1"/>
    </source>
</evidence>
<evidence type="ECO:0000313" key="2">
    <source>
        <dbReference type="Proteomes" id="UP000243686"/>
    </source>
</evidence>
<accession>A0A1S8WSD1</accession>